<keyword evidence="1" id="KW-0472">Membrane</keyword>
<keyword evidence="3" id="KW-1185">Reference proteome</keyword>
<keyword evidence="1" id="KW-0812">Transmembrane</keyword>
<keyword evidence="1" id="KW-1133">Transmembrane helix</keyword>
<sequence>MIAHLLFYAVLILVPILLLLVCVFVLPAIYTIMWVRTFDRIGGKRTLTLMADMSVVFVLAWMITPPKVYYKPAGRPGDAIAAIAEMHKAGQYEQLPQVLDWWWILWGLITEPPVMLYVVVLGGLWVLRKTSTGAEVRNS</sequence>
<proteinExistence type="predicted"/>
<dbReference type="EMBL" id="JACIFU010000001">
    <property type="protein sequence ID" value="MBB4173019.1"/>
    <property type="molecule type" value="Genomic_DNA"/>
</dbReference>
<evidence type="ECO:0000313" key="3">
    <source>
        <dbReference type="Proteomes" id="UP000565745"/>
    </source>
</evidence>
<organism evidence="2 3">
    <name type="scientific">Sulfitobacter noctilucicola</name>
    <dbReference type="NCBI Taxonomy" id="1342301"/>
    <lineage>
        <taxon>Bacteria</taxon>
        <taxon>Pseudomonadati</taxon>
        <taxon>Pseudomonadota</taxon>
        <taxon>Alphaproteobacteria</taxon>
        <taxon>Rhodobacterales</taxon>
        <taxon>Roseobacteraceae</taxon>
        <taxon>Sulfitobacter</taxon>
    </lineage>
</organism>
<feature type="transmembrane region" description="Helical" evidence="1">
    <location>
        <begin position="6"/>
        <end position="35"/>
    </location>
</feature>
<protein>
    <submittedName>
        <fullName evidence="2">Uncharacterized protein</fullName>
    </submittedName>
</protein>
<name>A0A7W6Q3E4_9RHOB</name>
<evidence type="ECO:0000256" key="1">
    <source>
        <dbReference type="SAM" id="Phobius"/>
    </source>
</evidence>
<feature type="transmembrane region" description="Helical" evidence="1">
    <location>
        <begin position="101"/>
        <end position="127"/>
    </location>
</feature>
<feature type="transmembrane region" description="Helical" evidence="1">
    <location>
        <begin position="47"/>
        <end position="64"/>
    </location>
</feature>
<gene>
    <name evidence="2" type="ORF">GGR93_000780</name>
</gene>
<reference evidence="2 3" key="1">
    <citation type="submission" date="2020-08" db="EMBL/GenBank/DDBJ databases">
        <title>Genomic Encyclopedia of Type Strains, Phase IV (KMG-IV): sequencing the most valuable type-strain genomes for metagenomic binning, comparative biology and taxonomic classification.</title>
        <authorList>
            <person name="Goeker M."/>
        </authorList>
    </citation>
    <scope>NUCLEOTIDE SEQUENCE [LARGE SCALE GENOMIC DNA]</scope>
    <source>
        <strain evidence="2 3">DSM 101015</strain>
    </source>
</reference>
<comment type="caution">
    <text evidence="2">The sequence shown here is derived from an EMBL/GenBank/DDBJ whole genome shotgun (WGS) entry which is preliminary data.</text>
</comment>
<dbReference type="Proteomes" id="UP000565745">
    <property type="component" value="Unassembled WGS sequence"/>
</dbReference>
<dbReference type="AlphaFoldDB" id="A0A7W6Q3E4"/>
<evidence type="ECO:0000313" key="2">
    <source>
        <dbReference type="EMBL" id="MBB4173019.1"/>
    </source>
</evidence>
<accession>A0A7W6Q3E4</accession>